<dbReference type="Proteomes" id="UP001153334">
    <property type="component" value="Unassembled WGS sequence"/>
</dbReference>
<organism evidence="1 2">
    <name type="scientific">Nemania bipapillata</name>
    <dbReference type="NCBI Taxonomy" id="110536"/>
    <lineage>
        <taxon>Eukaryota</taxon>
        <taxon>Fungi</taxon>
        <taxon>Dikarya</taxon>
        <taxon>Ascomycota</taxon>
        <taxon>Pezizomycotina</taxon>
        <taxon>Sordariomycetes</taxon>
        <taxon>Xylariomycetidae</taxon>
        <taxon>Xylariales</taxon>
        <taxon>Xylariaceae</taxon>
        <taxon>Nemania</taxon>
    </lineage>
</organism>
<evidence type="ECO:0000313" key="2">
    <source>
        <dbReference type="Proteomes" id="UP001153334"/>
    </source>
</evidence>
<proteinExistence type="predicted"/>
<gene>
    <name evidence="1" type="ORF">ONZ43_g6082</name>
</gene>
<accession>A0ACC2I2S6</accession>
<reference evidence="1" key="1">
    <citation type="submission" date="2022-11" db="EMBL/GenBank/DDBJ databases">
        <title>Genome Sequence of Nemania bipapillata.</title>
        <authorList>
            <person name="Buettner E."/>
        </authorList>
    </citation>
    <scope>NUCLEOTIDE SEQUENCE</scope>
    <source>
        <strain evidence="1">CP14</strain>
    </source>
</reference>
<keyword evidence="2" id="KW-1185">Reference proteome</keyword>
<evidence type="ECO:0000313" key="1">
    <source>
        <dbReference type="EMBL" id="KAJ8109624.1"/>
    </source>
</evidence>
<name>A0ACC2I2S6_9PEZI</name>
<sequence length="497" mass="56275">MEDEWTANANEALTISLVRPSALAIEKVASFNPKFTYPIFGEDERIFGYKGLKVNLQFDARNLRPHLSISSAKRFNAVGEVEAVNVREVMKEFLPGVAFQTRSDYEKAVKDVQDTWTPPGTLVKTTKKNGETYEIWRGSLADPAVKQLVRRIQITALLFIEGGSYIGTDADGNDDPNYSLARWSVFLVYKKQAVPGASEKHEYTFQGFSTVYDFWMYQLPLSPNCAPNHDAPIQPKVDDSWELPSGDLDLSHFPRRARISQFIILPPYQGQGIGALLYDTIFDLYMADIATKEITVEDPNEDFDLLRDICDLRYLRKNAPEFAALRLNGSISIPEKGGLLHHNTRISSVNSATSSVDGIVDITKLEEMRLKLKIAPRQFWRLAEMHLMSTLPASVRPEADAESMKAPAPKGDQKMYSLWRLLLKQRLYRRNVLILAELETTERIIKLNETVNNVEWEYARILERVEPKTAATNGKRKMDEEVDGDAPSAKKVRVADV</sequence>
<dbReference type="EMBL" id="JAPESX010002058">
    <property type="protein sequence ID" value="KAJ8109624.1"/>
    <property type="molecule type" value="Genomic_DNA"/>
</dbReference>
<comment type="caution">
    <text evidence="1">The sequence shown here is derived from an EMBL/GenBank/DDBJ whole genome shotgun (WGS) entry which is preliminary data.</text>
</comment>
<protein>
    <submittedName>
        <fullName evidence="1">Uncharacterized protein</fullName>
    </submittedName>
</protein>